<evidence type="ECO:0000313" key="1">
    <source>
        <dbReference type="EMBL" id="EKD05650.1"/>
    </source>
</evidence>
<gene>
    <name evidence="1" type="ORF">A1Q2_00042</name>
</gene>
<dbReference type="Proteomes" id="UP000006757">
    <property type="component" value="Unassembled WGS sequence"/>
</dbReference>
<keyword evidence="2" id="KW-1185">Reference proteome</keyword>
<dbReference type="EMBL" id="AMBO01000043">
    <property type="protein sequence ID" value="EKD05650.1"/>
    <property type="molecule type" value="Genomic_DNA"/>
</dbReference>
<protein>
    <submittedName>
        <fullName evidence="1">Uncharacterized protein</fullName>
    </submittedName>
</protein>
<reference evidence="1 2" key="1">
    <citation type="journal article" date="2012" name="Eukaryot. Cell">
        <title>Genome sequence of the Trichosporon asahii environmental strain CBS 8904.</title>
        <authorList>
            <person name="Yang R.Y."/>
            <person name="Li H.T."/>
            <person name="Zhu H."/>
            <person name="Zhou G.P."/>
            <person name="Wang M."/>
            <person name="Wang L."/>
        </authorList>
    </citation>
    <scope>NUCLEOTIDE SEQUENCE [LARGE SCALE GENOMIC DNA]</scope>
    <source>
        <strain evidence="1 2">CBS 8904</strain>
    </source>
</reference>
<evidence type="ECO:0000313" key="2">
    <source>
        <dbReference type="Proteomes" id="UP000006757"/>
    </source>
</evidence>
<organism evidence="1 2">
    <name type="scientific">Trichosporon asahii var. asahii (strain CBS 8904)</name>
    <name type="common">Yeast</name>
    <dbReference type="NCBI Taxonomy" id="1220162"/>
    <lineage>
        <taxon>Eukaryota</taxon>
        <taxon>Fungi</taxon>
        <taxon>Dikarya</taxon>
        <taxon>Basidiomycota</taxon>
        <taxon>Agaricomycotina</taxon>
        <taxon>Tremellomycetes</taxon>
        <taxon>Trichosporonales</taxon>
        <taxon>Trichosporonaceae</taxon>
        <taxon>Trichosporon</taxon>
    </lineage>
</organism>
<comment type="caution">
    <text evidence="1">The sequence shown here is derived from an EMBL/GenBank/DDBJ whole genome shotgun (WGS) entry which is preliminary data.</text>
</comment>
<accession>K1VN98</accession>
<sequence>MVLALLTIPSASIQWYLRYMQCGSPLDARTGKGVVPLGHATWAAVLACLVEAKESTEGEEERVTSKRVIHHPFICTPTPKLWCRPTVHLTFLYRGH</sequence>
<proteinExistence type="predicted"/>
<dbReference type="AlphaFoldDB" id="K1VN98"/>
<dbReference type="HOGENOM" id="CLU_2361228_0_0_1"/>
<dbReference type="InParanoid" id="K1VN98"/>
<name>K1VN98_TRIAC</name>